<dbReference type="Proteomes" id="UP000180043">
    <property type="component" value="Unassembled WGS sequence"/>
</dbReference>
<protein>
    <submittedName>
        <fullName evidence="1">Uncharacterized protein</fullName>
    </submittedName>
</protein>
<organism evidence="1 2">
    <name type="scientific">Mycobacteroides chelonae</name>
    <name type="common">Mycobacterium chelonae</name>
    <dbReference type="NCBI Taxonomy" id="1774"/>
    <lineage>
        <taxon>Bacteria</taxon>
        <taxon>Bacillati</taxon>
        <taxon>Actinomycetota</taxon>
        <taxon>Actinomycetes</taxon>
        <taxon>Mycobacteriales</taxon>
        <taxon>Mycobacteriaceae</taxon>
        <taxon>Mycobacteroides</taxon>
    </lineage>
</organism>
<dbReference type="Gene3D" id="3.40.50.300">
    <property type="entry name" value="P-loop containing nucleotide triphosphate hydrolases"/>
    <property type="match status" value="1"/>
</dbReference>
<accession>A0A1S1LJ76</accession>
<reference evidence="1 2" key="1">
    <citation type="submission" date="2016-10" db="EMBL/GenBank/DDBJ databases">
        <title>Evaluation of Human, Veterinary and Environmental Mycobacterium chelonae Isolates by Core Genome Phylogenomic Analysis, Targeted Gene Comparison, and Anti-microbial Susceptibility Patterns: A Tale of Mistaken Identities.</title>
        <authorList>
            <person name="Fogelson S.B."/>
            <person name="Camus A.C."/>
            <person name="Lorenz W."/>
            <person name="Vasireddy R."/>
            <person name="Vasireddy S."/>
            <person name="Smith T."/>
            <person name="Brown-Elliott B.A."/>
            <person name="Wallace R.J.Jr."/>
            <person name="Hasan N.A."/>
            <person name="Reischl U."/>
            <person name="Sanchez S."/>
        </authorList>
    </citation>
    <scope>NUCLEOTIDE SEQUENCE [LARGE SCALE GENOMIC DNA]</scope>
    <source>
        <strain evidence="1 2">15515</strain>
    </source>
</reference>
<dbReference type="AlphaFoldDB" id="A0A1S1LJ76"/>
<dbReference type="EMBL" id="MLIQ01000042">
    <property type="protein sequence ID" value="OHU47372.1"/>
    <property type="molecule type" value="Genomic_DNA"/>
</dbReference>
<comment type="caution">
    <text evidence="1">The sequence shown here is derived from an EMBL/GenBank/DDBJ whole genome shotgun (WGS) entry which is preliminary data.</text>
</comment>
<gene>
    <name evidence="1" type="ORF">BKG82_27570</name>
</gene>
<name>A0A1S1LJ76_MYCCH</name>
<proteinExistence type="predicted"/>
<sequence>MVVKVELGDLIQATELGKNMGGFLGEVAAGRRMVVLYNGVPMGALVGLEDFEKLGEGAAVAFGSHGMPVSTTAEPAGGTLASFWQLAESLPAKHTVVGVKPNGGCVALPVAAHYLFVGEDEEDLIALQRAAILGATMSASPGEAQFVLATTRSVHSFTEFFADLHVPHIVCDARDLEFADVAERLCLQVRGEVSRRARLLRENRVGSIARYREKFPDQATDVPDLVIAVDYDQELRQACGELTQLLRDVGRRLDYYGIYVWQFATELSEPPPKWVTTRIAGRVATAADARSLLFTTDAARNLAGGEAYIGQARSAAERFTIVSPDGAAPTGIYQSREISDASVPWPVFPDSVDLEDVIDRWRRNTLVSAEFHDATVPIGLRDRPERREVEVWSVNLCAPVWIWAPSSAARTRVLQLVVQAASRVYPAMQVWAVGVEVQPNAQVVRVAQQASGLVDELYARIRASQGHSGLPEDKWVLLVIDTDNAVDVDATRLDFVVKEGPSCGVCVVQTKHKQYPMSTPENWIEVSAAGRAERRFELLASAPSSEGELVKWSDLVAGQSSGKGAPS</sequence>
<dbReference type="InterPro" id="IPR027417">
    <property type="entry name" value="P-loop_NTPase"/>
</dbReference>
<evidence type="ECO:0000313" key="2">
    <source>
        <dbReference type="Proteomes" id="UP000180043"/>
    </source>
</evidence>
<evidence type="ECO:0000313" key="1">
    <source>
        <dbReference type="EMBL" id="OHU47372.1"/>
    </source>
</evidence>